<accession>A0ABD2LW12</accession>
<evidence type="ECO:0000313" key="4">
    <source>
        <dbReference type="Proteomes" id="UP001620626"/>
    </source>
</evidence>
<proteinExistence type="predicted"/>
<keyword evidence="1" id="KW-1133">Transmembrane helix</keyword>
<keyword evidence="1" id="KW-0812">Transmembrane</keyword>
<reference evidence="3 4" key="1">
    <citation type="submission" date="2024-10" db="EMBL/GenBank/DDBJ databases">
        <authorList>
            <person name="Kim D."/>
        </authorList>
    </citation>
    <scope>NUCLEOTIDE SEQUENCE [LARGE SCALE GENOMIC DNA]</scope>
    <source>
        <strain evidence="3">BH-2024</strain>
    </source>
</reference>
<gene>
    <name evidence="3" type="ORF">niasHT_002526</name>
</gene>
<dbReference type="AlphaFoldDB" id="A0ABD2LW12"/>
<organism evidence="3 4">
    <name type="scientific">Heterodera trifolii</name>
    <dbReference type="NCBI Taxonomy" id="157864"/>
    <lineage>
        <taxon>Eukaryota</taxon>
        <taxon>Metazoa</taxon>
        <taxon>Ecdysozoa</taxon>
        <taxon>Nematoda</taxon>
        <taxon>Chromadorea</taxon>
        <taxon>Rhabditida</taxon>
        <taxon>Tylenchina</taxon>
        <taxon>Tylenchomorpha</taxon>
        <taxon>Tylenchoidea</taxon>
        <taxon>Heteroderidae</taxon>
        <taxon>Heteroderinae</taxon>
        <taxon>Heterodera</taxon>
    </lineage>
</organism>
<feature type="signal peptide" evidence="2">
    <location>
        <begin position="1"/>
        <end position="20"/>
    </location>
</feature>
<dbReference type="Proteomes" id="UP001620626">
    <property type="component" value="Unassembled WGS sequence"/>
</dbReference>
<sequence>MLIGVLNVFIYLLLLVLCSAFQDLKCKIGNYSIETGKEAVGIVETKECEFEQYYCRTTICIGADHPTYKHIRWDCYFNNKAKVCAEIAEQSLTKQNWKNPKCKCEYGNFNEDMGNEQQKNLKCLRGEYDHNGYGGLQKSECEKEHEFCFLANCKTDTKSIMRWGCIEKKDCAKLSTIWTLNQGKNNTCDCQFGGRLEDMGNEKLNIPMWMPPVNIEFTEIEINGGGPAASILGTFRLAVGPFRFCLPTIIGIVGTFNVFFLRLINMGGFA</sequence>
<keyword evidence="2" id="KW-0732">Signal</keyword>
<name>A0ABD2LW12_9BILA</name>
<protein>
    <submittedName>
        <fullName evidence="3">Uncharacterized protein</fullName>
    </submittedName>
</protein>
<keyword evidence="4" id="KW-1185">Reference proteome</keyword>
<feature type="transmembrane region" description="Helical" evidence="1">
    <location>
        <begin position="246"/>
        <end position="264"/>
    </location>
</feature>
<evidence type="ECO:0000256" key="2">
    <source>
        <dbReference type="SAM" id="SignalP"/>
    </source>
</evidence>
<feature type="chain" id="PRO_5044787054" evidence="2">
    <location>
        <begin position="21"/>
        <end position="270"/>
    </location>
</feature>
<keyword evidence="1" id="KW-0472">Membrane</keyword>
<comment type="caution">
    <text evidence="3">The sequence shown here is derived from an EMBL/GenBank/DDBJ whole genome shotgun (WGS) entry which is preliminary data.</text>
</comment>
<dbReference type="EMBL" id="JBICBT010000246">
    <property type="protein sequence ID" value="KAL3119438.1"/>
    <property type="molecule type" value="Genomic_DNA"/>
</dbReference>
<evidence type="ECO:0000256" key="1">
    <source>
        <dbReference type="SAM" id="Phobius"/>
    </source>
</evidence>
<evidence type="ECO:0000313" key="3">
    <source>
        <dbReference type="EMBL" id="KAL3119438.1"/>
    </source>
</evidence>